<feature type="domain" description="Carrier" evidence="4">
    <location>
        <begin position="990"/>
        <end position="1065"/>
    </location>
</feature>
<dbReference type="InterPro" id="IPR025110">
    <property type="entry name" value="AMP-bd_C"/>
</dbReference>
<dbReference type="InterPro" id="IPR023213">
    <property type="entry name" value="CAT-like_dom_sf"/>
</dbReference>
<keyword evidence="2" id="KW-0596">Phosphopantetheine</keyword>
<dbReference type="FunFam" id="3.30.300.30:FF:000010">
    <property type="entry name" value="Enterobactin synthetase component F"/>
    <property type="match status" value="1"/>
</dbReference>
<keyword evidence="3" id="KW-0597">Phosphoprotein</keyword>
<dbReference type="CDD" id="cd19531">
    <property type="entry name" value="LCL_NRPS-like"/>
    <property type="match status" value="2"/>
</dbReference>
<dbReference type="InterPro" id="IPR045851">
    <property type="entry name" value="AMP-bd_C_sf"/>
</dbReference>
<dbReference type="Gene3D" id="3.30.559.30">
    <property type="entry name" value="Nonribosomal peptide synthetase, condensation domain"/>
    <property type="match status" value="2"/>
</dbReference>
<name>A0A7X5QSL5_9GAMM</name>
<comment type="caution">
    <text evidence="5">The sequence shown here is derived from an EMBL/GenBank/DDBJ whole genome shotgun (WGS) entry which is preliminary data.</text>
</comment>
<dbReference type="InterPro" id="IPR020806">
    <property type="entry name" value="PKS_PP-bd"/>
</dbReference>
<dbReference type="InterPro" id="IPR009081">
    <property type="entry name" value="PP-bd_ACP"/>
</dbReference>
<dbReference type="GO" id="GO:0043041">
    <property type="term" value="P:amino acid activation for nonribosomal peptide biosynthetic process"/>
    <property type="evidence" value="ECO:0007669"/>
    <property type="project" value="TreeGrafter"/>
</dbReference>
<dbReference type="GO" id="GO:0005737">
    <property type="term" value="C:cytoplasm"/>
    <property type="evidence" value="ECO:0007669"/>
    <property type="project" value="TreeGrafter"/>
</dbReference>
<dbReference type="FunFam" id="3.40.50.980:FF:000001">
    <property type="entry name" value="Non-ribosomal peptide synthetase"/>
    <property type="match status" value="1"/>
</dbReference>
<dbReference type="GO" id="GO:0003824">
    <property type="term" value="F:catalytic activity"/>
    <property type="evidence" value="ECO:0007669"/>
    <property type="project" value="InterPro"/>
</dbReference>
<evidence type="ECO:0000259" key="4">
    <source>
        <dbReference type="PROSITE" id="PS50075"/>
    </source>
</evidence>
<protein>
    <submittedName>
        <fullName evidence="5">Amino acid adenylation domain-containing protein</fullName>
    </submittedName>
</protein>
<dbReference type="InterPro" id="IPR000873">
    <property type="entry name" value="AMP-dep_synth/lig_dom"/>
</dbReference>
<dbReference type="Proteomes" id="UP000518878">
    <property type="component" value="Unassembled WGS sequence"/>
</dbReference>
<dbReference type="EMBL" id="JAAQTL010000001">
    <property type="protein sequence ID" value="NID14532.1"/>
    <property type="molecule type" value="Genomic_DNA"/>
</dbReference>
<evidence type="ECO:0000256" key="2">
    <source>
        <dbReference type="ARBA" id="ARBA00022450"/>
    </source>
</evidence>
<proteinExistence type="predicted"/>
<dbReference type="PANTHER" id="PTHR45527">
    <property type="entry name" value="NONRIBOSOMAL PEPTIDE SYNTHETASE"/>
    <property type="match status" value="1"/>
</dbReference>
<dbReference type="InterPro" id="IPR006162">
    <property type="entry name" value="Ppantetheine_attach_site"/>
</dbReference>
<sequence length="2133" mass="230491">MTPNELAAATAVDYDPFAGAPLARLVPTTAAQREVWLASRLEPEASLAYNEAVSLNLKGLLDVPALEWALQGIVDRHEALRATFSGDGEGLFVAEHTTLPIAFHDLSLLAPFESDARIQAALSRIVTTPFDLENGPLVRAELFRLAADRHLLTIAAHHIVCDGWSFGVIVRDLAALYAQRTGKGDGPAAAGAFSNFALDEAAHAGSETAQEDEKYWIDRFAGAVPVLDLPVDRSRPRRRTFASRREDRTLDPVEVAAIKRLGAAHGASFYATLLTAFAVLLRRLAGQDDVVIGIPTAGQAAEGLDTLVGHAVNVLPLRARVDDAASFADMLGTVRSDLLDAFEHQRYTLGSLLARLSLARDPSRLPLVAVLFNLDAQLDESTVTFPGLRFDVEAVPREYENFELFVNAVQVDGGLRLECQYNADLFEGATIQGWLDAYATLLRQAVLNPSEAAVALPVVSDAVYRELAALQPAPTPFPELRLAHEFFEQQVDRAPERAAVRHADRSLTYAALESRANRIANALRDRGIGHGALVGLSLARGIDMVAAVLGVLKSGAGYVPLDPAFPADRLAFMAEDAALAALVVDDDAPLAFAFDPMRVLPLNGDEVARASFERPERNRRAATPDSVAYVIFTSGSTGRPKGVRVPHRSAANFLTSMQRVPGIAPDDRLVAVTTLSFDIAFMELMLPLTSGAEIVVAGRDDVRDGGQLRRLIEDSDGTMMQATPAGWRLLVDAGWHGRPAFRAVSGGEPLPVDLAEALLDRCGEVWNGYGPTETTVYSTYWRVLDPREGIYIGRPIANTTVHILDERGNHCPLGVPGEIHIGGAGVTLGYLDRPELTAEKFVPDPWSETPDSRMYRTGDRGRWLSNGLLEHLGRLDFQVKVRGYRIEPGEIECVLTDAPEVARAVVMAREDRPGDVRLVAYVVAAEVAHGNDELEAVLLERLRARLPDYMVPQHILVLDAIPLLPNGKIDRKALPPPVAHSISAPGERIAPRTEDERRVAAAMEAVLCLPDLDIRDDFFALGGHSLLAAQLTARLNREFGVTLSFRTLFDAPTIEQLAAAIGAQVASGAAPATDPIVHRAEAQQDHAPLSLMQRRLWALERMHPGRVTYNAPSAHRLRGKLDEHAFDMAFQALIQRQPIMRTSFRDLGQDIAQVVEPRLDYPLFPAEDLSHLPHDEREARLMQRLQELTDTPFDLGTAPLFSARMFRLADDEHALFFMPHHIIWDGWSFDILYNELSALYRAFAAGLPSPLAPLPVTYGDFAEWHAHWLESTAFRSQLAFWSERLSQMGDVSALPTDHPRRPGMSGLGRTEWIRVSREDTDAMHEVARQADATLNMTLLALYFAMLSSSAGQRDLVVGTPVRGRNQTEVESVMGYFNNLLPLHVSVDPALSFLEFVRHVKRTAIEAFGHPDVPLEYLQRELRVGHGSGATLYQALFSFQDARQRVVDWGGLAHEQILLFQSGATEDLGLWFLEGHKGMVGGVTYNADLLQADTARLMRERYLDMMRRVATDPAIAVGALTAATAAELERMHGWNDTTASFRLPADLHGMVAATAAMSPDAVAVVHGPRNITYAALLRRATRMAVLLRDRGAVRGSTVGLCVDPDPDRIAGLLAIAMCGGTALLLDRADPTARLRDILADARMTVLIGDAALETTLDWPRACALWLDADHAELDAADIDAAAFDAAEPDAAAIAFHVPGSDGKARGASLSHRALAGIVEGLADVLEVRAGERISGDALPSDPMSVIEALLALAHGATRVLPQAPVAGIAGSHIDVGSDIDTYIATPETWHAMLESGWQGDRHLRAVVTGGTPGPELAARIAAGTASLWTLFGDATTAPVATCGRVEHVADALHEGKPVTHAQVWILDEDGEPCPIGATGHVAVAGATLALPFGQRAGIERQPGDERVQRTGYRGRWLAEGQLQALDRSDRRVRRHGLDVEPAAIESLLLDQPGIVRALAVPRTNQAGLTQIDAYAVAAPGAIADPDGLRAALCGALPAWSMPAHLVVLDALPLLPTGEPDLAALPLPAEQRQGPSAESTEPRSESERLLASVWMELLGMSRVRTSDNFFDVGGHSLLAVDMAVRVQKLTGVQLNLLDIANGTLGTLAAELAIAPPAPAPAAGKRGLLSRLLGRG</sequence>
<comment type="cofactor">
    <cofactor evidence="1">
        <name>pantetheine 4'-phosphate</name>
        <dbReference type="ChEBI" id="CHEBI:47942"/>
    </cofactor>
</comment>
<dbReference type="InterPro" id="IPR010071">
    <property type="entry name" value="AA_adenyl_dom"/>
</dbReference>
<dbReference type="SUPFAM" id="SSF47336">
    <property type="entry name" value="ACP-like"/>
    <property type="match status" value="2"/>
</dbReference>
<dbReference type="Gene3D" id="3.40.50.1820">
    <property type="entry name" value="alpha/beta hydrolase"/>
    <property type="match status" value="1"/>
</dbReference>
<dbReference type="SMART" id="SM00823">
    <property type="entry name" value="PKS_PP"/>
    <property type="match status" value="2"/>
</dbReference>
<dbReference type="Gene3D" id="3.30.559.10">
    <property type="entry name" value="Chloramphenicol acetyltransferase-like domain"/>
    <property type="match status" value="2"/>
</dbReference>
<reference evidence="5 6" key="1">
    <citation type="journal article" date="2006" name="Int. J. Syst. Evol. Microbiol.">
        <title>Dyella yeojuensis sp. nov., isolated from greenhouse soil in Korea.</title>
        <authorList>
            <person name="Kim B.Y."/>
            <person name="Weon H.Y."/>
            <person name="Lee K.H."/>
            <person name="Seok S.J."/>
            <person name="Kwon S.W."/>
            <person name="Go S.J."/>
            <person name="Stackebrandt E."/>
        </authorList>
    </citation>
    <scope>NUCLEOTIDE SEQUENCE [LARGE SCALE GENOMIC DNA]</scope>
    <source>
        <strain evidence="5 6">DSM 17673</strain>
    </source>
</reference>
<evidence type="ECO:0000313" key="5">
    <source>
        <dbReference type="EMBL" id="NID14532.1"/>
    </source>
</evidence>
<dbReference type="NCBIfam" id="TIGR01733">
    <property type="entry name" value="AA-adenyl-dom"/>
    <property type="match status" value="1"/>
</dbReference>
<dbReference type="InterPro" id="IPR020845">
    <property type="entry name" value="AMP-binding_CS"/>
</dbReference>
<dbReference type="Pfam" id="PF13193">
    <property type="entry name" value="AMP-binding_C"/>
    <property type="match status" value="1"/>
</dbReference>
<gene>
    <name evidence="5" type="ORF">HBF32_03520</name>
</gene>
<evidence type="ECO:0000256" key="3">
    <source>
        <dbReference type="ARBA" id="ARBA00022553"/>
    </source>
</evidence>
<dbReference type="GO" id="GO:0044550">
    <property type="term" value="P:secondary metabolite biosynthetic process"/>
    <property type="evidence" value="ECO:0007669"/>
    <property type="project" value="UniProtKB-ARBA"/>
</dbReference>
<dbReference type="InterPro" id="IPR036736">
    <property type="entry name" value="ACP-like_sf"/>
</dbReference>
<dbReference type="Pfam" id="PF00668">
    <property type="entry name" value="Condensation"/>
    <property type="match status" value="2"/>
</dbReference>
<dbReference type="SUPFAM" id="SSF56801">
    <property type="entry name" value="Acetyl-CoA synthetase-like"/>
    <property type="match status" value="2"/>
</dbReference>
<dbReference type="InterPro" id="IPR029058">
    <property type="entry name" value="AB_hydrolase_fold"/>
</dbReference>
<feature type="domain" description="Carrier" evidence="4">
    <location>
        <begin position="2039"/>
        <end position="2116"/>
    </location>
</feature>
<keyword evidence="6" id="KW-1185">Reference proteome</keyword>
<dbReference type="Pfam" id="PF00501">
    <property type="entry name" value="AMP-binding"/>
    <property type="match status" value="2"/>
</dbReference>
<dbReference type="Gene3D" id="3.30.300.30">
    <property type="match status" value="2"/>
</dbReference>
<dbReference type="PROSITE" id="PS50075">
    <property type="entry name" value="CARRIER"/>
    <property type="match status" value="2"/>
</dbReference>
<dbReference type="PANTHER" id="PTHR45527:SF1">
    <property type="entry name" value="FATTY ACID SYNTHASE"/>
    <property type="match status" value="1"/>
</dbReference>
<dbReference type="GO" id="GO:0031177">
    <property type="term" value="F:phosphopantetheine binding"/>
    <property type="evidence" value="ECO:0007669"/>
    <property type="project" value="InterPro"/>
</dbReference>
<organism evidence="5 6">
    <name type="scientific">Luteibacter yeojuensis</name>
    <dbReference type="NCBI Taxonomy" id="345309"/>
    <lineage>
        <taxon>Bacteria</taxon>
        <taxon>Pseudomonadati</taxon>
        <taxon>Pseudomonadota</taxon>
        <taxon>Gammaproteobacteria</taxon>
        <taxon>Lysobacterales</taxon>
        <taxon>Rhodanobacteraceae</taxon>
        <taxon>Luteibacter</taxon>
    </lineage>
</organism>
<dbReference type="SUPFAM" id="SSF52777">
    <property type="entry name" value="CoA-dependent acyltransferases"/>
    <property type="match status" value="4"/>
</dbReference>
<dbReference type="RefSeq" id="WP_166698242.1">
    <property type="nucleotide sequence ID" value="NZ_JAAQTL010000001.1"/>
</dbReference>
<dbReference type="Gene3D" id="3.40.50.12780">
    <property type="entry name" value="N-terminal domain of ligase-like"/>
    <property type="match status" value="2"/>
</dbReference>
<dbReference type="PROSITE" id="PS00012">
    <property type="entry name" value="PHOSPHOPANTETHEINE"/>
    <property type="match status" value="2"/>
</dbReference>
<dbReference type="InterPro" id="IPR042099">
    <property type="entry name" value="ANL_N_sf"/>
</dbReference>
<dbReference type="FunFam" id="3.40.50.12780:FF:000012">
    <property type="entry name" value="Non-ribosomal peptide synthetase"/>
    <property type="match status" value="1"/>
</dbReference>
<dbReference type="Pfam" id="PF00550">
    <property type="entry name" value="PP-binding"/>
    <property type="match status" value="2"/>
</dbReference>
<accession>A0A7X5QSL5</accession>
<dbReference type="InterPro" id="IPR001242">
    <property type="entry name" value="Condensation_dom"/>
</dbReference>
<evidence type="ECO:0000256" key="1">
    <source>
        <dbReference type="ARBA" id="ARBA00001957"/>
    </source>
</evidence>
<evidence type="ECO:0000313" key="6">
    <source>
        <dbReference type="Proteomes" id="UP000518878"/>
    </source>
</evidence>
<dbReference type="Gene3D" id="1.10.1200.10">
    <property type="entry name" value="ACP-like"/>
    <property type="match status" value="1"/>
</dbReference>
<dbReference type="PROSITE" id="PS00455">
    <property type="entry name" value="AMP_BINDING"/>
    <property type="match status" value="1"/>
</dbReference>